<evidence type="ECO:0000256" key="10">
    <source>
        <dbReference type="ARBA" id="ARBA00023027"/>
    </source>
</evidence>
<evidence type="ECO:0000256" key="8">
    <source>
        <dbReference type="ARBA" id="ARBA00022833"/>
    </source>
</evidence>
<dbReference type="Gene3D" id="1.10.287.610">
    <property type="entry name" value="Helix hairpin bin"/>
    <property type="match status" value="1"/>
</dbReference>
<dbReference type="Pfam" id="PF01653">
    <property type="entry name" value="DNA_ligase_aden"/>
    <property type="match status" value="1"/>
</dbReference>
<dbReference type="SUPFAM" id="SSF52113">
    <property type="entry name" value="BRCT domain"/>
    <property type="match status" value="1"/>
</dbReference>
<feature type="binding site" evidence="14">
    <location>
        <begin position="32"/>
        <end position="36"/>
    </location>
    <ligand>
        <name>NAD(+)</name>
        <dbReference type="ChEBI" id="CHEBI:57540"/>
    </ligand>
</feature>
<feature type="binding site" evidence="14">
    <location>
        <position position="409"/>
    </location>
    <ligand>
        <name>Zn(2+)</name>
        <dbReference type="ChEBI" id="CHEBI:29105"/>
    </ligand>
</feature>
<dbReference type="InterPro" id="IPR041663">
    <property type="entry name" value="DisA/LigA_HHH"/>
</dbReference>
<dbReference type="SUPFAM" id="SSF56091">
    <property type="entry name" value="DNA ligase/mRNA capping enzyme, catalytic domain"/>
    <property type="match status" value="1"/>
</dbReference>
<keyword evidence="10 14" id="KW-0520">NAD</keyword>
<dbReference type="CDD" id="cd17748">
    <property type="entry name" value="BRCT_DNA_ligase_like"/>
    <property type="match status" value="1"/>
</dbReference>
<feature type="binding site" evidence="14">
    <location>
        <position position="135"/>
    </location>
    <ligand>
        <name>NAD(+)</name>
        <dbReference type="ChEBI" id="CHEBI:57540"/>
    </ligand>
</feature>
<feature type="active site" description="N6-AMP-lysine intermediate" evidence="14">
    <location>
        <position position="114"/>
    </location>
</feature>
<name>A0A2H0LV11_9BACT</name>
<evidence type="ECO:0000256" key="5">
    <source>
        <dbReference type="ARBA" id="ARBA00022705"/>
    </source>
</evidence>
<keyword evidence="4 14" id="KW-0436">Ligase</keyword>
<keyword evidence="9 14" id="KW-0460">Magnesium</keyword>
<dbReference type="NCBIfam" id="TIGR00575">
    <property type="entry name" value="dnlj"/>
    <property type="match status" value="1"/>
</dbReference>
<feature type="binding site" evidence="14">
    <location>
        <position position="312"/>
    </location>
    <ligand>
        <name>NAD(+)</name>
        <dbReference type="ChEBI" id="CHEBI:57540"/>
    </ligand>
</feature>
<dbReference type="Pfam" id="PF12826">
    <property type="entry name" value="HHH_2"/>
    <property type="match status" value="1"/>
</dbReference>
<comment type="caution">
    <text evidence="17">The sequence shown here is derived from an EMBL/GenBank/DDBJ whole genome shotgun (WGS) entry which is preliminary data.</text>
</comment>
<dbReference type="Gene3D" id="3.30.470.30">
    <property type="entry name" value="DNA ligase/mRNA capping enzyme"/>
    <property type="match status" value="1"/>
</dbReference>
<protein>
    <recommendedName>
        <fullName evidence="3 14">DNA ligase</fullName>
        <ecNumber evidence="2 14">6.5.1.2</ecNumber>
    </recommendedName>
    <alternativeName>
        <fullName evidence="14">Polydeoxyribonucleotide synthase [NAD(+)]</fullName>
    </alternativeName>
</protein>
<dbReference type="SUPFAM" id="SSF47781">
    <property type="entry name" value="RuvA domain 2-like"/>
    <property type="match status" value="1"/>
</dbReference>
<feature type="binding site" evidence="14">
    <location>
        <begin position="81"/>
        <end position="82"/>
    </location>
    <ligand>
        <name>NAD(+)</name>
        <dbReference type="ChEBI" id="CHEBI:57540"/>
    </ligand>
</feature>
<dbReference type="Pfam" id="PF03119">
    <property type="entry name" value="DNA_ligase_ZBD"/>
    <property type="match status" value="1"/>
</dbReference>
<dbReference type="InterPro" id="IPR010994">
    <property type="entry name" value="RuvA_2-like"/>
</dbReference>
<dbReference type="Gene3D" id="3.40.50.10190">
    <property type="entry name" value="BRCT domain"/>
    <property type="match status" value="1"/>
</dbReference>
<dbReference type="InterPro" id="IPR036420">
    <property type="entry name" value="BRCT_dom_sf"/>
</dbReference>
<dbReference type="Pfam" id="PF00533">
    <property type="entry name" value="BRCT"/>
    <property type="match status" value="1"/>
</dbReference>
<dbReference type="SMART" id="SM00532">
    <property type="entry name" value="LIGANc"/>
    <property type="match status" value="1"/>
</dbReference>
<dbReference type="GO" id="GO:0046872">
    <property type="term" value="F:metal ion binding"/>
    <property type="evidence" value="ECO:0007669"/>
    <property type="project" value="UniProtKB-KW"/>
</dbReference>
<dbReference type="InterPro" id="IPR001357">
    <property type="entry name" value="BRCT_dom"/>
</dbReference>
<evidence type="ECO:0000256" key="3">
    <source>
        <dbReference type="ARBA" id="ARBA00013308"/>
    </source>
</evidence>
<dbReference type="InterPro" id="IPR018239">
    <property type="entry name" value="DNA_ligase_AS"/>
</dbReference>
<evidence type="ECO:0000256" key="7">
    <source>
        <dbReference type="ARBA" id="ARBA00022763"/>
    </source>
</evidence>
<dbReference type="SMART" id="SM00292">
    <property type="entry name" value="BRCT"/>
    <property type="match status" value="1"/>
</dbReference>
<feature type="binding site" evidence="14">
    <location>
        <position position="112"/>
    </location>
    <ligand>
        <name>NAD(+)</name>
        <dbReference type="ChEBI" id="CHEBI:57540"/>
    </ligand>
</feature>
<keyword evidence="14" id="KW-0464">Manganese</keyword>
<dbReference type="FunFam" id="1.10.287.610:FF:000002">
    <property type="entry name" value="DNA ligase"/>
    <property type="match status" value="1"/>
</dbReference>
<dbReference type="InterPro" id="IPR013839">
    <property type="entry name" value="DNAligase_adenylation"/>
</dbReference>
<keyword evidence="11 14" id="KW-0234">DNA repair</keyword>
<comment type="similarity">
    <text evidence="13 14">Belongs to the NAD-dependent DNA ligase family. LigA subfamily.</text>
</comment>
<gene>
    <name evidence="14" type="primary">ligA</name>
    <name evidence="17" type="ORF">COV72_09120</name>
</gene>
<dbReference type="InterPro" id="IPR004149">
    <property type="entry name" value="Znf_DNAligase_C4"/>
</dbReference>
<accession>A0A2H0LV11</accession>
<evidence type="ECO:0000256" key="2">
    <source>
        <dbReference type="ARBA" id="ARBA00012722"/>
    </source>
</evidence>
<evidence type="ECO:0000256" key="6">
    <source>
        <dbReference type="ARBA" id="ARBA00022723"/>
    </source>
</evidence>
<reference evidence="17 18" key="1">
    <citation type="submission" date="2017-09" db="EMBL/GenBank/DDBJ databases">
        <title>Depth-based differentiation of microbial function through sediment-hosted aquifers and enrichment of novel symbionts in the deep terrestrial subsurface.</title>
        <authorList>
            <person name="Probst A.J."/>
            <person name="Ladd B."/>
            <person name="Jarett J.K."/>
            <person name="Geller-Mcgrath D.E."/>
            <person name="Sieber C.M."/>
            <person name="Emerson J.B."/>
            <person name="Anantharaman K."/>
            <person name="Thomas B.C."/>
            <person name="Malmstrom R."/>
            <person name="Stieglmeier M."/>
            <person name="Klingl A."/>
            <person name="Woyke T."/>
            <person name="Ryan C.M."/>
            <person name="Banfield J.F."/>
        </authorList>
    </citation>
    <scope>NUCLEOTIDE SEQUENCE [LARGE SCALE GENOMIC DNA]</scope>
    <source>
        <strain evidence="17">CG11_big_fil_rev_8_21_14_0_20_42_13</strain>
    </source>
</reference>
<dbReference type="FunFam" id="1.10.150.20:FF:000007">
    <property type="entry name" value="DNA ligase"/>
    <property type="match status" value="1"/>
</dbReference>
<feature type="domain" description="BRCT" evidence="16">
    <location>
        <begin position="587"/>
        <end position="667"/>
    </location>
</feature>
<dbReference type="PROSITE" id="PS01056">
    <property type="entry name" value="DNA_LIGASE_N2"/>
    <property type="match status" value="1"/>
</dbReference>
<evidence type="ECO:0000256" key="15">
    <source>
        <dbReference type="RuleBase" id="RU000618"/>
    </source>
</evidence>
<dbReference type="FunFam" id="3.30.470.30:FF:000001">
    <property type="entry name" value="DNA ligase"/>
    <property type="match status" value="1"/>
</dbReference>
<organism evidence="17 18">
    <name type="scientific">Candidatus Ghiorseimicrobium undicola</name>
    <dbReference type="NCBI Taxonomy" id="1974746"/>
    <lineage>
        <taxon>Bacteria</taxon>
        <taxon>Pseudomonadati</taxon>
        <taxon>Candidatus Omnitrophota</taxon>
        <taxon>Candidatus Ghiorseimicrobium</taxon>
    </lineage>
</organism>
<keyword evidence="7 14" id="KW-0227">DNA damage</keyword>
<evidence type="ECO:0000256" key="13">
    <source>
        <dbReference type="ARBA" id="ARBA00060881"/>
    </source>
</evidence>
<keyword evidence="8 14" id="KW-0862">Zinc</keyword>
<dbReference type="InterPro" id="IPR004150">
    <property type="entry name" value="NAD_DNA_ligase_OB"/>
</dbReference>
<evidence type="ECO:0000259" key="16">
    <source>
        <dbReference type="PROSITE" id="PS50172"/>
    </source>
</evidence>
<dbReference type="GO" id="GO:0006260">
    <property type="term" value="P:DNA replication"/>
    <property type="evidence" value="ECO:0007669"/>
    <property type="project" value="UniProtKB-KW"/>
</dbReference>
<dbReference type="Pfam" id="PF22745">
    <property type="entry name" value="Nlig-Ia"/>
    <property type="match status" value="1"/>
</dbReference>
<dbReference type="PIRSF" id="PIRSF001604">
    <property type="entry name" value="LigA"/>
    <property type="match status" value="1"/>
</dbReference>
<dbReference type="Gene3D" id="1.10.150.20">
    <property type="entry name" value="5' to 3' exonuclease, C-terminal subdomain"/>
    <property type="match status" value="2"/>
</dbReference>
<dbReference type="PROSITE" id="PS01055">
    <property type="entry name" value="DNA_LIGASE_N1"/>
    <property type="match status" value="1"/>
</dbReference>
<evidence type="ECO:0000313" key="17">
    <source>
        <dbReference type="EMBL" id="PIQ88263.1"/>
    </source>
</evidence>
<dbReference type="GO" id="GO:0005829">
    <property type="term" value="C:cytosol"/>
    <property type="evidence" value="ECO:0007669"/>
    <property type="project" value="TreeGrafter"/>
</dbReference>
<dbReference type="NCBIfam" id="NF005932">
    <property type="entry name" value="PRK07956.1"/>
    <property type="match status" value="1"/>
</dbReference>
<dbReference type="GO" id="GO:0006281">
    <property type="term" value="P:DNA repair"/>
    <property type="evidence" value="ECO:0007669"/>
    <property type="project" value="UniProtKB-KW"/>
</dbReference>
<dbReference type="InterPro" id="IPR001679">
    <property type="entry name" value="DNA_ligase"/>
</dbReference>
<sequence length="667" mass="74898">MEKVEKKIEELRRQIRHHDWRYYALSEPEISDKEYDSLLKELKELEKKHPELITPDSPTQRLTNVLQSGFKTVKHGVKMLSLDNTYSYKELADWDKRVRKGLGSQRVEYVAELKIDGVSISLMYRNGILERGVTRGDGETGEDVTLNIKTISAIPLKLLTPNPPKLLEVRGEIYMPKDEFRHLNEQKKKRAEGLFANPRNAASGSLKLLDTKITAERKLSCFIHSFGRAEGVKLDSHYEFLKLAKVWGLCLNPNSRFCESLAEVIDFCNEYEDKKEKMNYETDGIVIKVNSFRQQAALGATLKSPRWAIAYKYPAKQVTTKILDISSQVGRTGVITPVAELMPVECGGVVIKHATLHNFDEIERLGVRIGDRVIIERAGDVIPKVVKVVESVRTGKEKKIKIPEKCPACCSKVEKEKEEEVAYRCINPACPAQLEKSLIHFASKAAMDIEGMGEAVVSQLVKNKKVSDFADIYSLKREDFLALELFKDKKAGNLVLAIKKSKERPLSRLIYALGIRHVGEKAAFVMANKFETMDKLSGVSKEEIDSIHEFGVEIADSVTTFFKHPENRKLISRLKKSGLNMSQPKSSYGDLLSAKTFVFTGELSDFSRMEAERIVRDLGGNASSAVSSKISFLVAGENPGSKLAKAKKLGLKVINEAEFKKLIGGKK</sequence>
<feature type="binding site" evidence="14">
    <location>
        <position position="406"/>
    </location>
    <ligand>
        <name>Zn(2+)</name>
        <dbReference type="ChEBI" id="CHEBI:29105"/>
    </ligand>
</feature>
<feature type="binding site" evidence="14">
    <location>
        <position position="425"/>
    </location>
    <ligand>
        <name>Zn(2+)</name>
        <dbReference type="ChEBI" id="CHEBI:29105"/>
    </ligand>
</feature>
<dbReference type="PROSITE" id="PS50172">
    <property type="entry name" value="BRCT"/>
    <property type="match status" value="1"/>
</dbReference>
<dbReference type="PANTHER" id="PTHR23389">
    <property type="entry name" value="CHROMOSOME TRANSMISSION FIDELITY FACTOR 18"/>
    <property type="match status" value="1"/>
</dbReference>
<comment type="function">
    <text evidence="1 14">DNA ligase that catalyzes the formation of phosphodiester linkages between 5'-phosphoryl and 3'-hydroxyl groups in double-stranded DNA using NAD as a coenzyme and as the energy source for the reaction. It is essential for DNA replication and repair of damaged DNA.</text>
</comment>
<dbReference type="FunFam" id="2.40.50.140:FF:000012">
    <property type="entry name" value="DNA ligase"/>
    <property type="match status" value="1"/>
</dbReference>
<dbReference type="GO" id="GO:0003911">
    <property type="term" value="F:DNA ligase (NAD+) activity"/>
    <property type="evidence" value="ECO:0007669"/>
    <property type="project" value="UniProtKB-UniRule"/>
</dbReference>
<dbReference type="PANTHER" id="PTHR23389:SF9">
    <property type="entry name" value="DNA LIGASE"/>
    <property type="match status" value="1"/>
</dbReference>
<evidence type="ECO:0000313" key="18">
    <source>
        <dbReference type="Proteomes" id="UP000229641"/>
    </source>
</evidence>
<feature type="binding site" evidence="14">
    <location>
        <position position="172"/>
    </location>
    <ligand>
        <name>NAD(+)</name>
        <dbReference type="ChEBI" id="CHEBI:57540"/>
    </ligand>
</feature>
<comment type="catalytic activity">
    <reaction evidence="12 14 15">
        <text>NAD(+) + (deoxyribonucleotide)n-3'-hydroxyl + 5'-phospho-(deoxyribonucleotide)m = (deoxyribonucleotide)n+m + AMP + beta-nicotinamide D-nucleotide.</text>
        <dbReference type="EC" id="6.5.1.2"/>
    </reaction>
</comment>
<dbReference type="EMBL" id="PCWA01000111">
    <property type="protein sequence ID" value="PIQ88263.1"/>
    <property type="molecule type" value="Genomic_DNA"/>
</dbReference>
<keyword evidence="6 14" id="KW-0479">Metal-binding</keyword>
<dbReference type="HAMAP" id="MF_01588">
    <property type="entry name" value="DNA_ligase_A"/>
    <property type="match status" value="1"/>
</dbReference>
<evidence type="ECO:0000256" key="14">
    <source>
        <dbReference type="HAMAP-Rule" id="MF_01588"/>
    </source>
</evidence>
<dbReference type="AlphaFoldDB" id="A0A2H0LV11"/>
<dbReference type="InterPro" id="IPR012340">
    <property type="entry name" value="NA-bd_OB-fold"/>
</dbReference>
<feature type="binding site" evidence="14">
    <location>
        <position position="430"/>
    </location>
    <ligand>
        <name>Zn(2+)</name>
        <dbReference type="ChEBI" id="CHEBI:29105"/>
    </ligand>
</feature>
<comment type="cofactor">
    <cofactor evidence="14">
        <name>Mg(2+)</name>
        <dbReference type="ChEBI" id="CHEBI:18420"/>
    </cofactor>
    <cofactor evidence="14">
        <name>Mn(2+)</name>
        <dbReference type="ChEBI" id="CHEBI:29035"/>
    </cofactor>
</comment>
<dbReference type="FunFam" id="1.10.150.20:FF:000006">
    <property type="entry name" value="DNA ligase"/>
    <property type="match status" value="1"/>
</dbReference>
<dbReference type="EC" id="6.5.1.2" evidence="2 14"/>
<dbReference type="Proteomes" id="UP000229641">
    <property type="component" value="Unassembled WGS sequence"/>
</dbReference>
<evidence type="ECO:0000256" key="1">
    <source>
        <dbReference type="ARBA" id="ARBA00004067"/>
    </source>
</evidence>
<dbReference type="Gene3D" id="6.20.10.30">
    <property type="match status" value="1"/>
</dbReference>
<evidence type="ECO:0000256" key="9">
    <source>
        <dbReference type="ARBA" id="ARBA00022842"/>
    </source>
</evidence>
<feature type="binding site" evidence="14">
    <location>
        <position position="288"/>
    </location>
    <ligand>
        <name>NAD(+)</name>
        <dbReference type="ChEBI" id="CHEBI:57540"/>
    </ligand>
</feature>
<evidence type="ECO:0000256" key="12">
    <source>
        <dbReference type="ARBA" id="ARBA00034005"/>
    </source>
</evidence>
<dbReference type="InterPro" id="IPR033136">
    <property type="entry name" value="DNA_ligase_CS"/>
</dbReference>
<evidence type="ECO:0000256" key="4">
    <source>
        <dbReference type="ARBA" id="ARBA00022598"/>
    </source>
</evidence>
<dbReference type="CDD" id="cd00114">
    <property type="entry name" value="LIGANc"/>
    <property type="match status" value="1"/>
</dbReference>
<dbReference type="Pfam" id="PF03120">
    <property type="entry name" value="OB_DNA_ligase"/>
    <property type="match status" value="1"/>
</dbReference>
<proteinExistence type="inferred from homology"/>
<dbReference type="Gene3D" id="2.40.50.140">
    <property type="entry name" value="Nucleic acid-binding proteins"/>
    <property type="match status" value="1"/>
</dbReference>
<keyword evidence="5 14" id="KW-0235">DNA replication</keyword>
<evidence type="ECO:0000256" key="11">
    <source>
        <dbReference type="ARBA" id="ARBA00023204"/>
    </source>
</evidence>
<dbReference type="InterPro" id="IPR013840">
    <property type="entry name" value="DNAligase_N"/>
</dbReference>
<dbReference type="SUPFAM" id="SSF50249">
    <property type="entry name" value="Nucleic acid-binding proteins"/>
    <property type="match status" value="1"/>
</dbReference>